<feature type="compositionally biased region" description="Polar residues" evidence="4">
    <location>
        <begin position="1317"/>
        <end position="1339"/>
    </location>
</feature>
<organism evidence="6 7">
    <name type="scientific">Tetrahymena thermophila (strain SB210)</name>
    <dbReference type="NCBI Taxonomy" id="312017"/>
    <lineage>
        <taxon>Eukaryota</taxon>
        <taxon>Sar</taxon>
        <taxon>Alveolata</taxon>
        <taxon>Ciliophora</taxon>
        <taxon>Intramacronucleata</taxon>
        <taxon>Oligohymenophorea</taxon>
        <taxon>Hymenostomatida</taxon>
        <taxon>Tetrahymenina</taxon>
        <taxon>Tetrahymenidae</taxon>
        <taxon>Tetrahymena</taxon>
    </lineage>
</organism>
<dbReference type="PANTHER" id="PTHR45662">
    <property type="entry name" value="PHOSPHATIDYLINOSITIDE PHOSPHATASE SAC1"/>
    <property type="match status" value="1"/>
</dbReference>
<dbReference type="Pfam" id="PF22669">
    <property type="entry name" value="Exo_endo_phos2"/>
    <property type="match status" value="1"/>
</dbReference>
<evidence type="ECO:0000313" key="7">
    <source>
        <dbReference type="Proteomes" id="UP000009168"/>
    </source>
</evidence>
<dbReference type="KEGG" id="tet:TTHERM_00329680"/>
<evidence type="ECO:0000256" key="2">
    <source>
        <dbReference type="ARBA" id="ARBA00009678"/>
    </source>
</evidence>
<dbReference type="Proteomes" id="UP000009168">
    <property type="component" value="Unassembled WGS sequence"/>
</dbReference>
<dbReference type="Gene3D" id="3.60.10.10">
    <property type="entry name" value="Endonuclease/exonuclease/phosphatase"/>
    <property type="match status" value="1"/>
</dbReference>
<name>I7MMS0_TETTS</name>
<keyword evidence="6" id="KW-0540">Nuclease</keyword>
<comment type="similarity">
    <text evidence="1">Belongs to the synaptojanin family.</text>
</comment>
<feature type="region of interest" description="Disordered" evidence="4">
    <location>
        <begin position="1306"/>
        <end position="1339"/>
    </location>
</feature>
<dbReference type="SUPFAM" id="SSF56219">
    <property type="entry name" value="DNase I-like"/>
    <property type="match status" value="1"/>
</dbReference>
<dbReference type="RefSeq" id="XP_001026533.2">
    <property type="nucleotide sequence ID" value="XM_001026533.2"/>
</dbReference>
<sequence>MFGIFKKEGCNLQLFTLKIGSQGFLIEAKKTITNIESKILIGFDGKIQEFNWDEKINFQKNSQVLMSAFLGIINILNQNFLVFVEEVDQICVIDEYQIFECKKVELIHMSYNKMELSKEIKSYIERIEKILSFGHYFAFNYPLSLSLQKQEEIKHKSPLISLASHFEPQYFWNHSMMKPLINQNISFQWHLQLIQGYVKNFQCQIDKNIIVNYYLISRRSIFRSGTRCNHRGVDTDGNTANFVEHESIYIFNKGEKITSHIQIRGSLPILWEQEGLKGKIRLAGGEHLSLQSFKKHFSDITQKYGKIFSVSLMAEGRSGEKLLTGTFKQHYDLAKEFHMLVQYDTFDIKHHCKGGKYENINPYIIKNLTPIQRQYSYLLLNTPQFQKGVIRTNCKSSLDRTNIFQSKIELNTLQLMLKDLYGYDFFQVYKQDALDMMENQKQCIQFVKQFKILWSQNGDNISQHYAGTNALTSHATKTGSGGLFGKLRGKLSSIKRLYEGTFQDSHKQEAIDLILGRHVDSQKSLKFEQELKEEAFRRESQFLLKKQISVYITTWNIKKFLPKNTQFSLKGLFDFQSYKAPDILVLCFQKKPEYKIENLDQNCQDKTERQFWIQLIQYNIFSLDLPEYVEVDFHSSGGLMTVILAQKSIIEDITAVEHDDIVSTSVGKGTVVIKLSVCNTKLCFINAHLQPGQNKTQERFQQIGEIHQRAFQKEGMSKYKREKIEKADKIFLAGNLNFRVNLDCNESLRLLSKLTDSNIQPEKFHAIFQQYLGNDQLIQFKKGIVCNYQEAGITFLPTYKYTVGQNKYDTQKEKVHSWCDRILMWNNENNHVMKKQQEQQDIEIESQFLPFNALIGNQKQQKTYREGLPLFYKRKEVEISDHKPVCCYYIITVKEEDAQKKDKIFKDLVSKRKCDDALKTNQQNILQEFWQQDDDDNDGRQSVPQKKEDYKQIINSLQNDQQQFEESEDYDEEDDEEEDIQGDYDKSQYYIDQTQMNHTAKPKYKYSEDYSDLQADQLAALNFSNNMEINKLRNKNGKNRFKNAVEATQKKEKPQQEQSQERDLCLMKYPSEKDANFVTKHKFQSDFQRNKIINDPQYQQQNQQQLFLSQVQKTQQVGTNSLLHPHSHIVYCKPTENLEQVNINPPSLQKFSSHILLSNSDNLKLTSNDKIVNDYRLSGNNGNKQYQNFPLLSTSDNEGKIIQFNLQNQGQHQTNPYALSDQDSYHLKANHNHQINQAGQMNNQIQNNQITQNNENFQANESASGIENSFYFVESKIRNFEESKQQLIQNDNQSQKKFYSDAEIYQSQNKSHRKTSEGNQIDSTQNNLQNKEQQQGQINKTKDVEVVKYDKLVVIENYKQQK</sequence>
<keyword evidence="6" id="KW-0255">Endonuclease</keyword>
<feature type="compositionally biased region" description="Acidic residues" evidence="4">
    <location>
        <begin position="963"/>
        <end position="982"/>
    </location>
</feature>
<dbReference type="PROSITE" id="PS50275">
    <property type="entry name" value="SAC"/>
    <property type="match status" value="1"/>
</dbReference>
<keyword evidence="6" id="KW-0378">Hydrolase</keyword>
<comment type="similarity">
    <text evidence="2">In the central section; belongs to the inositol 1,4,5-trisphosphate 5-phosphatase family.</text>
</comment>
<keyword evidence="7" id="KW-1185">Reference proteome</keyword>
<proteinExistence type="inferred from homology"/>
<dbReference type="EC" id="3.1.3.36" evidence="3"/>
<protein>
    <recommendedName>
        <fullName evidence="3">phosphoinositide 5-phosphatase</fullName>
        <ecNumber evidence="3">3.1.3.36</ecNumber>
    </recommendedName>
</protein>
<dbReference type="SMART" id="SM00128">
    <property type="entry name" value="IPPc"/>
    <property type="match status" value="1"/>
</dbReference>
<dbReference type="OrthoDB" id="405996at2759"/>
<dbReference type="InterPro" id="IPR002013">
    <property type="entry name" value="SAC_dom"/>
</dbReference>
<evidence type="ECO:0000313" key="6">
    <source>
        <dbReference type="EMBL" id="EAS06288.2"/>
    </source>
</evidence>
<dbReference type="EMBL" id="GG662299">
    <property type="protein sequence ID" value="EAS06288.2"/>
    <property type="molecule type" value="Genomic_DNA"/>
</dbReference>
<evidence type="ECO:0000256" key="4">
    <source>
        <dbReference type="SAM" id="MobiDB-lite"/>
    </source>
</evidence>
<evidence type="ECO:0000256" key="1">
    <source>
        <dbReference type="ARBA" id="ARBA00008943"/>
    </source>
</evidence>
<feature type="domain" description="SAC" evidence="5">
    <location>
        <begin position="136"/>
        <end position="467"/>
    </location>
</feature>
<dbReference type="GO" id="GO:0046856">
    <property type="term" value="P:phosphatidylinositol dephosphorylation"/>
    <property type="evidence" value="ECO:0007669"/>
    <property type="project" value="InterPro"/>
</dbReference>
<dbReference type="InterPro" id="IPR000300">
    <property type="entry name" value="IPPc"/>
</dbReference>
<dbReference type="GO" id="GO:0043812">
    <property type="term" value="F:phosphatidylinositol-4-phosphate phosphatase activity"/>
    <property type="evidence" value="ECO:0007669"/>
    <property type="project" value="TreeGrafter"/>
</dbReference>
<dbReference type="Pfam" id="PF02383">
    <property type="entry name" value="Syja_N"/>
    <property type="match status" value="1"/>
</dbReference>
<dbReference type="eggNOG" id="KOG0566">
    <property type="taxonomic scope" value="Eukaryota"/>
</dbReference>
<dbReference type="GeneID" id="7836709"/>
<dbReference type="GO" id="GO:0004519">
    <property type="term" value="F:endonuclease activity"/>
    <property type="evidence" value="ECO:0007669"/>
    <property type="project" value="UniProtKB-KW"/>
</dbReference>
<dbReference type="PANTHER" id="PTHR45662:SF2">
    <property type="entry name" value="PHOSPHATIDYLINOSITOL-3-PHOSPHATASE SAC1"/>
    <property type="match status" value="1"/>
</dbReference>
<evidence type="ECO:0000256" key="3">
    <source>
        <dbReference type="ARBA" id="ARBA00013044"/>
    </source>
</evidence>
<dbReference type="InParanoid" id="I7MMS0"/>
<reference evidence="7" key="1">
    <citation type="journal article" date="2006" name="PLoS Biol.">
        <title>Macronuclear genome sequence of the ciliate Tetrahymena thermophila, a model eukaryote.</title>
        <authorList>
            <person name="Eisen J.A."/>
            <person name="Coyne R.S."/>
            <person name="Wu M."/>
            <person name="Wu D."/>
            <person name="Thiagarajan M."/>
            <person name="Wortman J.R."/>
            <person name="Badger J.H."/>
            <person name="Ren Q."/>
            <person name="Amedeo P."/>
            <person name="Jones K.M."/>
            <person name="Tallon L.J."/>
            <person name="Delcher A.L."/>
            <person name="Salzberg S.L."/>
            <person name="Silva J.C."/>
            <person name="Haas B.J."/>
            <person name="Majoros W.H."/>
            <person name="Farzad M."/>
            <person name="Carlton J.M."/>
            <person name="Smith R.K. Jr."/>
            <person name="Garg J."/>
            <person name="Pearlman R.E."/>
            <person name="Karrer K.M."/>
            <person name="Sun L."/>
            <person name="Manning G."/>
            <person name="Elde N.C."/>
            <person name="Turkewitz A.P."/>
            <person name="Asai D.J."/>
            <person name="Wilkes D.E."/>
            <person name="Wang Y."/>
            <person name="Cai H."/>
            <person name="Collins K."/>
            <person name="Stewart B.A."/>
            <person name="Lee S.R."/>
            <person name="Wilamowska K."/>
            <person name="Weinberg Z."/>
            <person name="Ruzzo W.L."/>
            <person name="Wloga D."/>
            <person name="Gaertig J."/>
            <person name="Frankel J."/>
            <person name="Tsao C.-C."/>
            <person name="Gorovsky M.A."/>
            <person name="Keeling P.J."/>
            <person name="Waller R.F."/>
            <person name="Patron N.J."/>
            <person name="Cherry J.M."/>
            <person name="Stover N.A."/>
            <person name="Krieger C.J."/>
            <person name="del Toro C."/>
            <person name="Ryder H.F."/>
            <person name="Williamson S.C."/>
            <person name="Barbeau R.A."/>
            <person name="Hamilton E.P."/>
            <person name="Orias E."/>
        </authorList>
    </citation>
    <scope>NUCLEOTIDE SEQUENCE [LARGE SCALE GENOMIC DNA]</scope>
    <source>
        <strain evidence="7">SB210</strain>
    </source>
</reference>
<feature type="region of interest" description="Disordered" evidence="4">
    <location>
        <begin position="958"/>
        <end position="990"/>
    </location>
</feature>
<dbReference type="STRING" id="312017.I7MMS0"/>
<dbReference type="GO" id="GO:0004439">
    <property type="term" value="F:phosphatidylinositol-4,5-bisphosphate 5-phosphatase activity"/>
    <property type="evidence" value="ECO:0007669"/>
    <property type="project" value="UniProtKB-EC"/>
</dbReference>
<dbReference type="GO" id="GO:0005783">
    <property type="term" value="C:endoplasmic reticulum"/>
    <property type="evidence" value="ECO:0007669"/>
    <property type="project" value="TreeGrafter"/>
</dbReference>
<gene>
    <name evidence="6" type="ORF">TTHERM_00329680</name>
</gene>
<dbReference type="InterPro" id="IPR036691">
    <property type="entry name" value="Endo/exonu/phosph_ase_sf"/>
</dbReference>
<evidence type="ECO:0000259" key="5">
    <source>
        <dbReference type="PROSITE" id="PS50275"/>
    </source>
</evidence>
<accession>I7MMS0</accession>